<comment type="cofactor">
    <cofactor evidence="1 4 5">
        <name>pyridoxal 5'-phosphate</name>
        <dbReference type="ChEBI" id="CHEBI:597326"/>
    </cofactor>
</comment>
<comment type="function">
    <text evidence="4">Catalyzes the interconversion of L-alanine and D-alanine. May also act on other amino acids.</text>
</comment>
<protein>
    <recommendedName>
        <fullName evidence="4">Alanine racemase</fullName>
        <ecNumber evidence="4">5.1.1.1</ecNumber>
    </recommendedName>
</protein>
<dbReference type="Gene3D" id="2.40.37.10">
    <property type="entry name" value="Lyase, Ornithine Decarboxylase, Chain A, domain 1"/>
    <property type="match status" value="1"/>
</dbReference>
<dbReference type="InterPro" id="IPR020622">
    <property type="entry name" value="Ala_racemase_pyridoxalP-BS"/>
</dbReference>
<dbReference type="EMBL" id="JACOPO010000010">
    <property type="protein sequence ID" value="MBC5723571.1"/>
    <property type="molecule type" value="Genomic_DNA"/>
</dbReference>
<dbReference type="InterPro" id="IPR000821">
    <property type="entry name" value="Ala_racemase"/>
</dbReference>
<evidence type="ECO:0000259" key="7">
    <source>
        <dbReference type="SMART" id="SM01005"/>
    </source>
</evidence>
<comment type="caution">
    <text evidence="8">The sequence shown here is derived from an EMBL/GenBank/DDBJ whole genome shotgun (WGS) entry which is preliminary data.</text>
</comment>
<dbReference type="SUPFAM" id="SSF50621">
    <property type="entry name" value="Alanine racemase C-terminal domain-like"/>
    <property type="match status" value="1"/>
</dbReference>
<feature type="active site" description="Proton acceptor; specific for L-alanine" evidence="4">
    <location>
        <position position="270"/>
    </location>
</feature>
<dbReference type="Proteomes" id="UP000628736">
    <property type="component" value="Unassembled WGS sequence"/>
</dbReference>
<dbReference type="InterPro" id="IPR029066">
    <property type="entry name" value="PLP-binding_barrel"/>
</dbReference>
<dbReference type="RefSeq" id="WP_147570903.1">
    <property type="nucleotide sequence ID" value="NZ_JACOPO010000010.1"/>
</dbReference>
<gene>
    <name evidence="8" type="primary">alr</name>
    <name evidence="8" type="ORF">H8S11_12195</name>
</gene>
<dbReference type="PANTHER" id="PTHR30511">
    <property type="entry name" value="ALANINE RACEMASE"/>
    <property type="match status" value="1"/>
</dbReference>
<dbReference type="FunFam" id="3.20.20.10:FF:000002">
    <property type="entry name" value="Alanine racemase"/>
    <property type="match status" value="1"/>
</dbReference>
<sequence length="379" mass="40673">MTDRRKARTWAEIDLGAMAHNYRALKALTPAGCGFLGLVKADAYGHGAVPVAQKLQELGADMLAVACAAEGEELRRGGIVLPILCLGQTDPALAQDLLDWNITQTVEDLESAQALSRVALAAGKRLRVHLKVDTGMGRLGFLWGDGENGSALEKMTALCALPGLEVEGMFTHFAAADEDETYTAAQLRRFLEAKKALEDRGLHFAIYHCGASAAVLHYGQSHMDMIRPGIALYGFPPAPGIEAPGLIPVMTLKSRVAAVRPMPAGSPISYGCTAVLERDSRVAVLPVGYGDGLPRSLSNKLQVQIGDRLCPVLGRICMDMCMVDVTDLPDVAPGDVARIYGPGLTQRAADQAETIVYELLCQLSRRVPRIYLDGGREIR</sequence>
<feature type="active site" description="Proton acceptor; specific for D-alanine" evidence="4">
    <location>
        <position position="40"/>
    </location>
</feature>
<proteinExistence type="inferred from homology"/>
<dbReference type="Pfam" id="PF01168">
    <property type="entry name" value="Ala_racemase_N"/>
    <property type="match status" value="1"/>
</dbReference>
<dbReference type="Gene3D" id="3.20.20.10">
    <property type="entry name" value="Alanine racemase"/>
    <property type="match status" value="1"/>
</dbReference>
<dbReference type="GO" id="GO:0008784">
    <property type="term" value="F:alanine racemase activity"/>
    <property type="evidence" value="ECO:0007669"/>
    <property type="project" value="UniProtKB-UniRule"/>
</dbReference>
<dbReference type="InterPro" id="IPR001608">
    <property type="entry name" value="Ala_racemase_N"/>
</dbReference>
<evidence type="ECO:0000256" key="5">
    <source>
        <dbReference type="PIRSR" id="PIRSR600821-50"/>
    </source>
</evidence>
<comment type="similarity">
    <text evidence="4">Belongs to the alanine racemase family.</text>
</comment>
<dbReference type="PANTHER" id="PTHR30511:SF0">
    <property type="entry name" value="ALANINE RACEMASE, CATABOLIC-RELATED"/>
    <property type="match status" value="1"/>
</dbReference>
<evidence type="ECO:0000256" key="6">
    <source>
        <dbReference type="PIRSR" id="PIRSR600821-52"/>
    </source>
</evidence>
<evidence type="ECO:0000256" key="3">
    <source>
        <dbReference type="ARBA" id="ARBA00023235"/>
    </source>
</evidence>
<dbReference type="HAMAP" id="MF_01201">
    <property type="entry name" value="Ala_racemase"/>
    <property type="match status" value="1"/>
</dbReference>
<accession>A0A8J6J178</accession>
<comment type="pathway">
    <text evidence="4">Amino-acid biosynthesis; D-alanine biosynthesis; D-alanine from L-alanine: step 1/1.</text>
</comment>
<dbReference type="SUPFAM" id="SSF51419">
    <property type="entry name" value="PLP-binding barrel"/>
    <property type="match status" value="1"/>
</dbReference>
<dbReference type="InterPro" id="IPR009006">
    <property type="entry name" value="Ala_racemase/Decarboxylase_C"/>
</dbReference>
<dbReference type="InterPro" id="IPR011079">
    <property type="entry name" value="Ala_racemase_C"/>
</dbReference>
<dbReference type="Pfam" id="PF00842">
    <property type="entry name" value="Ala_racemase_C"/>
    <property type="match status" value="1"/>
</dbReference>
<dbReference type="SMART" id="SM01005">
    <property type="entry name" value="Ala_racemase_C"/>
    <property type="match status" value="1"/>
</dbReference>
<comment type="catalytic activity">
    <reaction evidence="4">
        <text>L-alanine = D-alanine</text>
        <dbReference type="Rhea" id="RHEA:20249"/>
        <dbReference type="ChEBI" id="CHEBI:57416"/>
        <dbReference type="ChEBI" id="CHEBI:57972"/>
        <dbReference type="EC" id="5.1.1.1"/>
    </reaction>
</comment>
<dbReference type="NCBIfam" id="TIGR00492">
    <property type="entry name" value="alr"/>
    <property type="match status" value="1"/>
</dbReference>
<dbReference type="GO" id="GO:0005829">
    <property type="term" value="C:cytosol"/>
    <property type="evidence" value="ECO:0007669"/>
    <property type="project" value="TreeGrafter"/>
</dbReference>
<evidence type="ECO:0000256" key="4">
    <source>
        <dbReference type="HAMAP-Rule" id="MF_01201"/>
    </source>
</evidence>
<organism evidence="8 9">
    <name type="scientific">Flintibacter hominis</name>
    <dbReference type="NCBI Taxonomy" id="2763048"/>
    <lineage>
        <taxon>Bacteria</taxon>
        <taxon>Bacillati</taxon>
        <taxon>Bacillota</taxon>
        <taxon>Clostridia</taxon>
        <taxon>Eubacteriales</taxon>
        <taxon>Flintibacter</taxon>
    </lineage>
</organism>
<evidence type="ECO:0000256" key="2">
    <source>
        <dbReference type="ARBA" id="ARBA00022898"/>
    </source>
</evidence>
<dbReference type="PRINTS" id="PR00992">
    <property type="entry name" value="ALARACEMASE"/>
</dbReference>
<keyword evidence="9" id="KW-1185">Reference proteome</keyword>
<keyword evidence="3 4" id="KW-0413">Isomerase</keyword>
<feature type="domain" description="Alanine racemase C-terminal" evidence="7">
    <location>
        <begin position="249"/>
        <end position="372"/>
    </location>
</feature>
<evidence type="ECO:0000313" key="9">
    <source>
        <dbReference type="Proteomes" id="UP000628736"/>
    </source>
</evidence>
<dbReference type="CDD" id="cd00430">
    <property type="entry name" value="PLPDE_III_AR"/>
    <property type="match status" value="1"/>
</dbReference>
<dbReference type="GO" id="GO:0030170">
    <property type="term" value="F:pyridoxal phosphate binding"/>
    <property type="evidence" value="ECO:0007669"/>
    <property type="project" value="UniProtKB-UniRule"/>
</dbReference>
<reference evidence="8" key="1">
    <citation type="submission" date="2020-08" db="EMBL/GenBank/DDBJ databases">
        <title>Genome public.</title>
        <authorList>
            <person name="Liu C."/>
            <person name="Sun Q."/>
        </authorList>
    </citation>
    <scope>NUCLEOTIDE SEQUENCE</scope>
    <source>
        <strain evidence="8">NSJ-23</strain>
    </source>
</reference>
<dbReference type="GO" id="GO:0030632">
    <property type="term" value="P:D-alanine biosynthetic process"/>
    <property type="evidence" value="ECO:0007669"/>
    <property type="project" value="UniProtKB-UniRule"/>
</dbReference>
<feature type="binding site" evidence="4 6">
    <location>
        <position position="318"/>
    </location>
    <ligand>
        <name>substrate</name>
    </ligand>
</feature>
<evidence type="ECO:0000313" key="8">
    <source>
        <dbReference type="EMBL" id="MBC5723571.1"/>
    </source>
</evidence>
<dbReference type="AlphaFoldDB" id="A0A8J6J178"/>
<feature type="binding site" evidence="4 6">
    <location>
        <position position="138"/>
    </location>
    <ligand>
        <name>substrate</name>
    </ligand>
</feature>
<evidence type="ECO:0000256" key="1">
    <source>
        <dbReference type="ARBA" id="ARBA00001933"/>
    </source>
</evidence>
<dbReference type="EC" id="5.1.1.1" evidence="4"/>
<dbReference type="UniPathway" id="UPA00042">
    <property type="reaction ID" value="UER00497"/>
</dbReference>
<keyword evidence="2 4" id="KW-0663">Pyridoxal phosphate</keyword>
<name>A0A8J6J178_9FIRM</name>
<dbReference type="PROSITE" id="PS00395">
    <property type="entry name" value="ALANINE_RACEMASE"/>
    <property type="match status" value="1"/>
</dbReference>
<feature type="modified residue" description="N6-(pyridoxal phosphate)lysine" evidence="4 5">
    <location>
        <position position="40"/>
    </location>
</feature>